<feature type="transmembrane region" description="Helical" evidence="2">
    <location>
        <begin position="103"/>
        <end position="128"/>
    </location>
</feature>
<feature type="region of interest" description="Disordered" evidence="1">
    <location>
        <begin position="963"/>
        <end position="984"/>
    </location>
</feature>
<evidence type="ECO:0000256" key="1">
    <source>
        <dbReference type="SAM" id="MobiDB-lite"/>
    </source>
</evidence>
<keyword evidence="2" id="KW-0472">Membrane</keyword>
<dbReference type="EMBL" id="VFQX01000003">
    <property type="protein sequence ID" value="KAF0984197.1"/>
    <property type="molecule type" value="Genomic_DNA"/>
</dbReference>
<dbReference type="VEuPathDB" id="AmoebaDB:NfTy_002670"/>
<dbReference type="VEuPathDB" id="AmoebaDB:NF0000360"/>
<protein>
    <recommendedName>
        <fullName evidence="5">Guanylate cyclase domain-containing protein</fullName>
    </recommendedName>
</protein>
<evidence type="ECO:0000313" key="4">
    <source>
        <dbReference type="Proteomes" id="UP000444721"/>
    </source>
</evidence>
<keyword evidence="2" id="KW-0812">Transmembrane</keyword>
<evidence type="ECO:0000313" key="3">
    <source>
        <dbReference type="EMBL" id="KAF0984197.1"/>
    </source>
</evidence>
<dbReference type="RefSeq" id="XP_044568910.1">
    <property type="nucleotide sequence ID" value="XM_044711112.1"/>
</dbReference>
<dbReference type="AlphaFoldDB" id="A0A6A5C4F7"/>
<comment type="caution">
    <text evidence="3">The sequence shown here is derived from an EMBL/GenBank/DDBJ whole genome shotgun (WGS) entry which is preliminary data.</text>
</comment>
<keyword evidence="4" id="KW-1185">Reference proteome</keyword>
<organism evidence="3 4">
    <name type="scientific">Naegleria fowleri</name>
    <name type="common">Brain eating amoeba</name>
    <dbReference type="NCBI Taxonomy" id="5763"/>
    <lineage>
        <taxon>Eukaryota</taxon>
        <taxon>Discoba</taxon>
        <taxon>Heterolobosea</taxon>
        <taxon>Tetramitia</taxon>
        <taxon>Eutetramitia</taxon>
        <taxon>Vahlkampfiidae</taxon>
        <taxon>Naegleria</taxon>
    </lineage>
</organism>
<feature type="compositionally biased region" description="Polar residues" evidence="1">
    <location>
        <begin position="756"/>
        <end position="767"/>
    </location>
</feature>
<accession>A0A6A5C4F7</accession>
<dbReference type="VEuPathDB" id="AmoebaDB:FDP41_007374"/>
<keyword evidence="2" id="KW-1133">Transmembrane helix</keyword>
<sequence length="1012" mass="114185">MPAQVAPLIYPPPHRNEGVNKTSVPQRRSVQELSNYYFSSSVDKISNLDEPACFRQQQQQQSSFDNTSLSDGQNNENEGKSVSYHLSLRSSRCFNCLLSLRTMLIVGGILIVLITAIAIWTTCFVVNITASNEQMQVMLNNLKDKVGKILDRELLVAKVASNLIVEDYYDGRFEMNDSSLSYLFNKMKIFLVTGVTFCFGEQGLNLLYGYTQNSDGSLLMARKYQNESNLYVYEANNKTGVPNYSKQVLSKSYLVNETDYYVESISVLRTQNHPDQGVFGSIYQVLNGPLSLYFSTPVYNKTQLDHDLQQERNYSTPMLIALKEKARIGICKINLALDELSRLISSVTVTTKGFIILSEVGNNNSIVASSVEPLRSENEASPMRRLSFSDLPVADILNILLTLQPDEHLLDPKRNGIDQSSEIFTISNYLVYSSLYTFENTIKWRLTMAVDSYEVNQGVIMSVYITIAVTAVIVTIGMIVSALVGWFLSDIFLTLQSDFKKVEMLDLQNIMPRTSLFTEPNNIYKSLTETVAWLNEFKSFLPDSVLNHIESEGEHPSPPPSQTHGVPTIKVDSHPRRSKDFNENATTTTTQLDKKLVDLTKSIQSIDRHSLTSSTHDSPFTNATEGHSLFKIGLVSKECYLVFIAIPDMNESRFDHPQLLSNVICKVLNTISTLRKTAKADLQIRSHQEYLLVFNGEKAHDKALELSLKFQAAIRAINDSFRDAFLVSNNNINVMARNSVTVQNNNKNVADRGNPSMCNSSTDDSGGNTNSDLKAFISVTSGECLQGNVGGKTLRYFAIVGELVSKALDMITIGKRLNIPITVDSKTFLQARLAFVMRPCERILCRKKRKQFISFKHGFHAHLDANEDAKSVHQSQIETVYQLIRRNAVKDDEWLYELDQKTENEKHNSFTQQFHDIFLGNSKKGDESYESFMELLQSMKDSEDGMLLAHRLEYILTHPYHKNLNTDDGREDETNMDMQPPPAANDPDFSLYYTTIEKSVASFLKGHLMTLK</sequence>
<name>A0A6A5C4F7_NAEFO</name>
<proteinExistence type="predicted"/>
<dbReference type="InterPro" id="IPR029787">
    <property type="entry name" value="Nucleotide_cyclase"/>
</dbReference>
<feature type="compositionally biased region" description="Basic and acidic residues" evidence="1">
    <location>
        <begin position="571"/>
        <end position="582"/>
    </location>
</feature>
<evidence type="ECO:0000256" key="2">
    <source>
        <dbReference type="SAM" id="Phobius"/>
    </source>
</evidence>
<feature type="region of interest" description="Disordered" evidence="1">
    <location>
        <begin position="746"/>
        <end position="767"/>
    </location>
</feature>
<dbReference type="Proteomes" id="UP000444721">
    <property type="component" value="Unassembled WGS sequence"/>
</dbReference>
<feature type="region of interest" description="Disordered" evidence="1">
    <location>
        <begin position="1"/>
        <end position="27"/>
    </location>
</feature>
<reference evidence="3 4" key="1">
    <citation type="journal article" date="2019" name="Sci. Rep.">
        <title>Nanopore sequencing improves the draft genome of the human pathogenic amoeba Naegleria fowleri.</title>
        <authorList>
            <person name="Liechti N."/>
            <person name="Schurch N."/>
            <person name="Bruggmann R."/>
            <person name="Wittwer M."/>
        </authorList>
    </citation>
    <scope>NUCLEOTIDE SEQUENCE [LARGE SCALE GENOMIC DNA]</scope>
    <source>
        <strain evidence="3 4">ATCC 30894</strain>
    </source>
</reference>
<dbReference type="GeneID" id="68114592"/>
<feature type="region of interest" description="Disordered" evidence="1">
    <location>
        <begin position="549"/>
        <end position="587"/>
    </location>
</feature>
<dbReference type="SUPFAM" id="SSF55073">
    <property type="entry name" value="Nucleotide cyclase"/>
    <property type="match status" value="1"/>
</dbReference>
<feature type="transmembrane region" description="Helical" evidence="2">
    <location>
        <begin position="463"/>
        <end position="488"/>
    </location>
</feature>
<evidence type="ECO:0008006" key="5">
    <source>
        <dbReference type="Google" id="ProtNLM"/>
    </source>
</evidence>
<gene>
    <name evidence="3" type="ORF">FDP41_007374</name>
</gene>